<dbReference type="Proteomes" id="UP000051820">
    <property type="component" value="Unassembled WGS sequence"/>
</dbReference>
<evidence type="ECO:0000259" key="3">
    <source>
        <dbReference type="PROSITE" id="PS50977"/>
    </source>
</evidence>
<keyword evidence="1 2" id="KW-0238">DNA-binding</keyword>
<dbReference type="AlphaFoldDB" id="A0A0R1W7U8"/>
<dbReference type="RefSeq" id="WP_010623125.1">
    <property type="nucleotide sequence ID" value="NZ_AZGF01000027.1"/>
</dbReference>
<dbReference type="Gene3D" id="1.10.357.10">
    <property type="entry name" value="Tetracycline Repressor, domain 2"/>
    <property type="match status" value="1"/>
</dbReference>
<dbReference type="SUPFAM" id="SSF46689">
    <property type="entry name" value="Homeodomain-like"/>
    <property type="match status" value="1"/>
</dbReference>
<dbReference type="PATRIC" id="fig|1423807.3.peg.1195"/>
<evidence type="ECO:0000256" key="2">
    <source>
        <dbReference type="PROSITE-ProRule" id="PRU00335"/>
    </source>
</evidence>
<evidence type="ECO:0000256" key="1">
    <source>
        <dbReference type="ARBA" id="ARBA00023125"/>
    </source>
</evidence>
<proteinExistence type="predicted"/>
<dbReference type="EMBL" id="AZGF01000027">
    <property type="protein sequence ID" value="KRM10572.1"/>
    <property type="molecule type" value="Genomic_DNA"/>
</dbReference>
<dbReference type="OrthoDB" id="9810250at2"/>
<name>A0A0R1W7U8_9LACO</name>
<feature type="DNA-binding region" description="H-T-H motif" evidence="2">
    <location>
        <begin position="30"/>
        <end position="49"/>
    </location>
</feature>
<keyword evidence="5" id="KW-1185">Reference proteome</keyword>
<comment type="caution">
    <text evidence="4">The sequence shown here is derived from an EMBL/GenBank/DDBJ whole genome shotgun (WGS) entry which is preliminary data.</text>
</comment>
<evidence type="ECO:0000313" key="4">
    <source>
        <dbReference type="EMBL" id="KRM10572.1"/>
    </source>
</evidence>
<protein>
    <submittedName>
        <fullName evidence="4">Transcriptional regulator</fullName>
    </submittedName>
</protein>
<accession>A0A0R1W7U8</accession>
<dbReference type="STRING" id="1423807.FD16_GL001174"/>
<organism evidence="4 5">
    <name type="scientific">Paucilactobacillus suebicus DSM 5007 = KCTC 3549</name>
    <dbReference type="NCBI Taxonomy" id="1423807"/>
    <lineage>
        <taxon>Bacteria</taxon>
        <taxon>Bacillati</taxon>
        <taxon>Bacillota</taxon>
        <taxon>Bacilli</taxon>
        <taxon>Lactobacillales</taxon>
        <taxon>Lactobacillaceae</taxon>
        <taxon>Paucilactobacillus</taxon>
    </lineage>
</organism>
<gene>
    <name evidence="4" type="ORF">FD16_GL001174</name>
</gene>
<dbReference type="InterPro" id="IPR009057">
    <property type="entry name" value="Homeodomain-like_sf"/>
</dbReference>
<dbReference type="InterPro" id="IPR050624">
    <property type="entry name" value="HTH-type_Tx_Regulator"/>
</dbReference>
<dbReference type="GO" id="GO:0003677">
    <property type="term" value="F:DNA binding"/>
    <property type="evidence" value="ECO:0007669"/>
    <property type="project" value="UniProtKB-UniRule"/>
</dbReference>
<dbReference type="InterPro" id="IPR001647">
    <property type="entry name" value="HTH_TetR"/>
</dbReference>
<evidence type="ECO:0000313" key="5">
    <source>
        <dbReference type="Proteomes" id="UP000051820"/>
    </source>
</evidence>
<dbReference type="PROSITE" id="PS50977">
    <property type="entry name" value="HTH_TETR_2"/>
    <property type="match status" value="1"/>
</dbReference>
<dbReference type="Pfam" id="PF00440">
    <property type="entry name" value="TetR_N"/>
    <property type="match status" value="1"/>
</dbReference>
<reference evidence="4 5" key="1">
    <citation type="journal article" date="2015" name="Genome Announc.">
        <title>Expanding the biotechnology potential of lactobacilli through comparative genomics of 213 strains and associated genera.</title>
        <authorList>
            <person name="Sun Z."/>
            <person name="Harris H.M."/>
            <person name="McCann A."/>
            <person name="Guo C."/>
            <person name="Argimon S."/>
            <person name="Zhang W."/>
            <person name="Yang X."/>
            <person name="Jeffery I.B."/>
            <person name="Cooney J.C."/>
            <person name="Kagawa T.F."/>
            <person name="Liu W."/>
            <person name="Song Y."/>
            <person name="Salvetti E."/>
            <person name="Wrobel A."/>
            <person name="Rasinkangas P."/>
            <person name="Parkhill J."/>
            <person name="Rea M.C."/>
            <person name="O'Sullivan O."/>
            <person name="Ritari J."/>
            <person name="Douillard F.P."/>
            <person name="Paul Ross R."/>
            <person name="Yang R."/>
            <person name="Briner A.E."/>
            <person name="Felis G.E."/>
            <person name="de Vos W.M."/>
            <person name="Barrangou R."/>
            <person name="Klaenhammer T.R."/>
            <person name="Caufield P.W."/>
            <person name="Cui Y."/>
            <person name="Zhang H."/>
            <person name="O'Toole P.W."/>
        </authorList>
    </citation>
    <scope>NUCLEOTIDE SEQUENCE [LARGE SCALE GENOMIC DNA]</scope>
    <source>
        <strain evidence="4 5">DSM 5007</strain>
    </source>
</reference>
<dbReference type="PANTHER" id="PTHR43479:SF7">
    <property type="entry name" value="TETR-FAMILY TRANSCRIPTIONAL REGULATOR"/>
    <property type="match status" value="1"/>
</dbReference>
<sequence length="188" mass="22219">MLDKRKIKTRRDIEQALLTLLTKKSFRQITVNDICERSLTSRSTFYDHYDDKYDLLNRLVDRYTQEFKVLASEKFNQVVFSDDQRFAISQITNPLLEDREAINVLLNIHEDQMDLFRNWQNILIGLWSHGLDQVNIVEDVPKDYLIKVNTDIVLDYLIWSLDHNRGNQDAVNLVRKMVVQTFKGNGIN</sequence>
<dbReference type="eggNOG" id="COG1309">
    <property type="taxonomic scope" value="Bacteria"/>
</dbReference>
<dbReference type="PANTHER" id="PTHR43479">
    <property type="entry name" value="ACREF/ENVCD OPERON REPRESSOR-RELATED"/>
    <property type="match status" value="1"/>
</dbReference>
<feature type="domain" description="HTH tetR-type" evidence="3">
    <location>
        <begin position="7"/>
        <end position="67"/>
    </location>
</feature>